<dbReference type="EMBL" id="QVLV01000037">
    <property type="protein sequence ID" value="RGE55772.1"/>
    <property type="molecule type" value="Genomic_DNA"/>
</dbReference>
<dbReference type="RefSeq" id="WP_117545866.1">
    <property type="nucleotide sequence ID" value="NZ_QVLV01000037.1"/>
</dbReference>
<proteinExistence type="predicted"/>
<evidence type="ECO:0000313" key="4">
    <source>
        <dbReference type="Proteomes" id="UP000260812"/>
    </source>
</evidence>
<dbReference type="GeneID" id="97990512"/>
<dbReference type="InterPro" id="IPR012902">
    <property type="entry name" value="N_methyl_site"/>
</dbReference>
<feature type="compositionally biased region" description="Basic and acidic residues" evidence="1">
    <location>
        <begin position="3509"/>
        <end position="3522"/>
    </location>
</feature>
<dbReference type="NCBIfam" id="TIGR02532">
    <property type="entry name" value="IV_pilin_GFxxxE"/>
    <property type="match status" value="1"/>
</dbReference>
<dbReference type="Gene3D" id="2.160.20.110">
    <property type="match status" value="5"/>
</dbReference>
<reference evidence="3" key="1">
    <citation type="submission" date="2018-08" db="EMBL/GenBank/DDBJ databases">
        <title>A genome reference for cultivated species of the human gut microbiota.</title>
        <authorList>
            <person name="Zou Y."/>
            <person name="Xue W."/>
            <person name="Luo G."/>
        </authorList>
    </citation>
    <scope>NUCLEOTIDE SEQUENCE [LARGE SCALE GENOMIC DNA]</scope>
    <source>
        <strain evidence="3">TF05-5AC</strain>
    </source>
</reference>
<dbReference type="Pfam" id="PF07963">
    <property type="entry name" value="N_methyl"/>
    <property type="match status" value="1"/>
</dbReference>
<sequence>MIFTKDKRRLNTHGFTLTEVIVTIVILGILLGTTITGLITWQHRAMYKKNNEYAQIIFNAAQSALSHREAGGNLEELEKYVKGGRDGSGQAQDYSISYPRDLYYLDITMDEASDEELLKQNELYQLIKNYIYDKEIYNAAIRLEFAPSDGTVYAVSYTDRVNKFEYSQADGSDGRTMGINKDVRSDEGRRKKQFLGYYDTELSEEAPPGTYGKPTIRKAELLNEEALILKFSLAAQNQPFWSKYTYLIELYDDNDQRRIAFTLKADDFADSDLSAGIMHQSHVDIYKYKNTADKTGEKIPDCPIELMMNSAGEFNIVLDGVDYGAVEAFDSILMLEGGNTVDGKQYKNTYSFMRFTTEKDTEGGIPVDTKKVYAKVSASTKSYVGRQTASNKENPFMDEVKGTSSSPEYVIRNARHLYNIRFMEALNYDSAQPASAVKYTQKQNVIWGGNDGLVADGFLFDTDSVISGSKTSAVLEPDAPYYIPGAGTTSQSPGPNTEYAHFPAIPKLGDNSTLSAKAMLGGSYHVKMLTLRETKAAALNDITQIENYALGLFKINEGTICDMIFTDIRADGKNFVGAVCGLNRGMLSDISVEADVYTSTDVSSRNYVQGVKCVGGIAGSDMLIRDKDDGTTAELRALKTDYQSLDNEADVSGAVYLGGIVGASNTDTEDSESVKYGIKKCTNNGKVYARKIQGVKIEDSCYIGGIVGYKEGGVIQECNSSMGTETIADFLELQNDFAETEYIGDYAGGIVGYCTGGSKIINCNTLSGIITGKNFVGGIVGAQEISAEKPENILDGNSGGLFSKNCSNGAIVIGSKYVGGIAGSNGVIENNEVVHKKSDGLIIKNWQNKGIVLATTGYGGGITGANAGSLINCSVFLDISSVNGEQILEKMKEFQIYDTNRSKYKFTGGLAGYNCGNISAEQMEEVYALLAGCYYVGGLVGYNDVGAELDIDHYSLQGGYIEGDAFVGGAIGCNASESIFGSTEAEAMTFNLSPNKVQGMWYVGGAIGGNIVAPSGNIYLQCNVDNIFGTVSASCGLNNNCGYAGGFVGYNRLVKKEYSSQIITEADRLCELAVETVYMLGANNQMTPDSPPPESEEANQGPGDEERLKKYFEEFEKSDIASAGIYKDDPALYIVDSTNSAYSKSGINQGKGSRINNLSEVTGGVMVGGIVGGNDSQTKLTIRYAVNMARISSNNSIGSEDRTCLSVGENKYIPASINLDKDKNYIIKGETVRYSYTGGIIGLVNEGVVLDSCYNSGDINLLGDATYKGALAEINEGTILNCEAQSFGDNSSVYIGGITGRNAETGKIYNCSTAGIISGKAAVGGIAAENYGRIGLTDENNNGGKHKIAARINAEEICAGGVAGFNTGIIDGFLLTESVTGTASYIGGITGINYGTVRNVGMEGKGISVSGKSYAGGYIGYMRNLTSNPVVFGGTENEPLLGLAEVTVTGEQTRNDYVGNAGGLIGYIDNREDDKGIEIQYCKVTNKVTAILGNAGGITAYNDSVIQMCNMSGTVESNRGISGGITAVNGEKAGIYGCVTEHENDKTTIVTGTESAGGIAGENNGRISSCIVKPAIRIQNLSSVSGEAYLGGITGKNGKTGIIGDTDQYGCWVGDNSSPVDLYAYTSNCRVGGIAGENSGKIYGYGKSNDQKTDRIIYIRTHCGSDSVTGWFGGAVGINISASILKGVQCVGYIEGYNGSSGGFGGIAGQNESEISECTFNGIIRAQGASNDFVSVGGIAGKNTSEGMIKECLVGVKNRKIPEWARKESGLNTGEDTTVVSALKGKESCGYVGGIAGKNDGTVSDIKCKDATDKVEIQTGKGHIGGIIGYHTASGRVSNVENGSGWSVTANSSQTDDAAGGIIGLSASDYDASGLTNYAAVTKVVNNSNAVGGIIGRLENRNSSTRVISSCTNYGKITGKERVAGIIGNWKYKGGTLKECVNYGEVNIQSQLGAGIVGYLYLINSGETVQIMNSNNYGNIIGGSVCGGILSGIGGDTVPVKVSLIQCVNTGIIGGSGTLGGICARQTKCTFELNGCRNYGSAKNGAQVSGILAASEKAEKAILQNCYGVAMLPIPITISPISNNSYDNYFFTDNGELVETSPIMMEASINKSVDNNELMPFFLTDFNNGTRFLVKTDFNSKSGNEITLKFKKDNQYVALNTKYMQIAWYIPSKRTYSFEVSLKYEGENEFIKLGKEEDGKILPYTWSGSFKDFSDLNGPNLLDDNELNKVEKVEFRDAENFNSTREIAEIKIELTGGSNYFSIWDIYVEGITRQKQRGGSGTALQVKEENGKYNAYRGNDTYIEKLNENPCLWPGTGFELYTKIDPQLKQGGIPTGKLTKPNVHEINNVINPCPIAWDKVVNASRYDVEVQLFESATSETAIPDIGYTVSVPASESPKVQIPISSDWGGKYMQVFVKAISYYPSEMGYDSSPGYSNKVFVMAPLPTPEAHLEFMLDTDGIGFYALCLDNIDEYIDQDGKFYPAQIKVSSQMGIGQEGTILNLSDFDRDTGKAKTKIAISNTKTADTVWFQALTADKTAFLDSDVMTIQTSLFTAAYINTTTLAEPYFEYEKDASGKSQYITGTKEDDFGYSVKLILKKNESETYWRSEVLLFDENVGMDVVVASGENRVSVDTVVSLTDFPLGLSEKFLHSMDDNTKLTVRSYLWATQGYCVRYGSAKALNNEPILKEELNDASFPTVFDAQGKLKNGYFIELVNSDGEDSLYNIRYSTILEDHLNSLPKYGAQYGEKIITVKELKDKDKWQPSPKLEETYEIDNNTCIFTWDKGENYTKAQYKVILTGTSPDGTLKEIYPAGKASVIQDNKIELDCSNWNYKNLKLQVTRIGTTKNPGNGMQIADKLCSYSEKDYKMLLKLPQITQPDTPSLSENNRDNLNYDISWKGITDSGQQKDLKEYLIYADVLWESNPGLTEENKTELQESLKVFGEENLTELTEEDGSKRGIRILLGRKLKEDGDTVLSGCNLEELHGLKIEIHVKAIALASDDAVYTDSDEGVHRSFQVPERMVLPEDISFELFYEGTEAKLGEQDILTVAEFSKLNLTGIVKSEVENLRGSYKFEAAVYDGTVETDAGQKELIIKKDGKYTVNEEFLENGSITAAPICPENILVDTPNGTMNSSSLRLDSVRMKNWMEEKPGDLSGKYLIIRFRGVESSSISSVWSEYYVQKLPQLRLEMPQIEVVTKEETIGVYSLERQVLKWNCSEDTHISGFDIFLRDLISPEEDGVYLDVEVTTEPEQPPAVQVIMKNKEKEKKVTVSGTENDGNIVYTCKLSDWSDNKYKYVFYAPWDSAVKRNMEPELEIVAKPVNDGAAYTYTYNLVLPDISALQYKTENSRYLYTADIVIRAKAASSEKQFTSSFDRIWGRIIKDDDETTIDMDIFDNPDNLSLSELVSARRPGYQIIKTENIPWIIGKSGDSTKSAVNSVSGNSVSGNSISGNTIDEKEAAEESKTEKPSEDGKKDESGTGEPESETTESGTGETESETTGSPDETGTEDNSTKTDIETEEKNESTTGSETQSHKLEETVSMHTSAEPYETP</sequence>
<keyword evidence="4" id="KW-1185">Reference proteome</keyword>
<evidence type="ECO:0000313" key="3">
    <source>
        <dbReference type="EMBL" id="RGE55772.1"/>
    </source>
</evidence>
<evidence type="ECO:0000256" key="1">
    <source>
        <dbReference type="SAM" id="MobiDB-lite"/>
    </source>
</evidence>
<feature type="compositionally biased region" description="Low complexity" evidence="1">
    <location>
        <begin position="3433"/>
        <end position="3451"/>
    </location>
</feature>
<feature type="compositionally biased region" description="Low complexity" evidence="1">
    <location>
        <begin position="3486"/>
        <end position="3503"/>
    </location>
</feature>
<organism evidence="3 4">
    <name type="scientific">Eisenbergiella massiliensis</name>
    <dbReference type="NCBI Taxonomy" id="1720294"/>
    <lineage>
        <taxon>Bacteria</taxon>
        <taxon>Bacillati</taxon>
        <taxon>Bacillota</taxon>
        <taxon>Clostridia</taxon>
        <taxon>Lachnospirales</taxon>
        <taxon>Lachnospiraceae</taxon>
        <taxon>Eisenbergiella</taxon>
    </lineage>
</organism>
<keyword evidence="2" id="KW-0472">Membrane</keyword>
<comment type="caution">
    <text evidence="3">The sequence shown here is derived from an EMBL/GenBank/DDBJ whole genome shotgun (WGS) entry which is preliminary data.</text>
</comment>
<keyword evidence="2" id="KW-0812">Transmembrane</keyword>
<protein>
    <submittedName>
        <fullName evidence="3">Prepilin-type N-terminal cleavage/methylation domain-containing protein</fullName>
    </submittedName>
</protein>
<gene>
    <name evidence="3" type="ORF">DXC51_27585</name>
</gene>
<feature type="region of interest" description="Disordered" evidence="1">
    <location>
        <begin position="1083"/>
        <end position="1103"/>
    </location>
</feature>
<accession>A0A3E3HVF2</accession>
<dbReference type="Proteomes" id="UP000260812">
    <property type="component" value="Unassembled WGS sequence"/>
</dbReference>
<feature type="transmembrane region" description="Helical" evidence="2">
    <location>
        <begin position="20"/>
        <end position="41"/>
    </location>
</feature>
<feature type="compositionally biased region" description="Basic and acidic residues" evidence="1">
    <location>
        <begin position="3453"/>
        <end position="3476"/>
    </location>
</feature>
<evidence type="ECO:0000256" key="2">
    <source>
        <dbReference type="SAM" id="Phobius"/>
    </source>
</evidence>
<keyword evidence="2" id="KW-1133">Transmembrane helix</keyword>
<name>A0A3E3HVF2_9FIRM</name>
<feature type="region of interest" description="Disordered" evidence="1">
    <location>
        <begin position="3425"/>
        <end position="3550"/>
    </location>
</feature>